<accession>A0A4S8XJC1</accession>
<reference evidence="4 5" key="1">
    <citation type="submission" date="2018-10" db="EMBL/GenBank/DDBJ databases">
        <title>Fifty Aureobasidium pullulans genomes reveal a recombining polyextremotolerant generalist.</title>
        <authorList>
            <person name="Gostincar C."/>
            <person name="Turk M."/>
            <person name="Zajc J."/>
            <person name="Gunde-Cimerman N."/>
        </authorList>
    </citation>
    <scope>NUCLEOTIDE SEQUENCE [LARGE SCALE GENOMIC DNA]</scope>
    <source>
        <strain evidence="4 5">EXF-11013</strain>
    </source>
</reference>
<evidence type="ECO:0000259" key="3">
    <source>
        <dbReference type="Pfam" id="PF00857"/>
    </source>
</evidence>
<dbReference type="Gene3D" id="3.40.50.850">
    <property type="entry name" value="Isochorismatase-like"/>
    <property type="match status" value="1"/>
</dbReference>
<name>A0A4S8XJC1_AURPU</name>
<dbReference type="Pfam" id="PF00857">
    <property type="entry name" value="Isochorismatase"/>
    <property type="match status" value="1"/>
</dbReference>
<dbReference type="AlphaFoldDB" id="A0A4S8XJC1"/>
<dbReference type="PANTHER" id="PTHR43540:SF1">
    <property type="entry name" value="ISOCHORISMATASE HYDROLASE"/>
    <property type="match status" value="1"/>
</dbReference>
<dbReference type="InterPro" id="IPR050272">
    <property type="entry name" value="Isochorismatase-like_hydrls"/>
</dbReference>
<comment type="similarity">
    <text evidence="1">Belongs to the isochorismatase family.</text>
</comment>
<dbReference type="PANTHER" id="PTHR43540">
    <property type="entry name" value="PEROXYUREIDOACRYLATE/UREIDOACRYLATE AMIDOHYDROLASE-RELATED"/>
    <property type="match status" value="1"/>
</dbReference>
<dbReference type="SUPFAM" id="SSF52499">
    <property type="entry name" value="Isochorismatase-like hydrolases"/>
    <property type="match status" value="1"/>
</dbReference>
<proteinExistence type="inferred from homology"/>
<dbReference type="EMBL" id="QZAL01000101">
    <property type="protein sequence ID" value="THW38751.1"/>
    <property type="molecule type" value="Genomic_DNA"/>
</dbReference>
<feature type="domain" description="Isochorismatase-like" evidence="3">
    <location>
        <begin position="24"/>
        <end position="199"/>
    </location>
</feature>
<comment type="caution">
    <text evidence="4">The sequence shown here is derived from an EMBL/GenBank/DDBJ whole genome shotgun (WGS) entry which is preliminary data.</text>
</comment>
<dbReference type="GO" id="GO:0016787">
    <property type="term" value="F:hydrolase activity"/>
    <property type="evidence" value="ECO:0007669"/>
    <property type="project" value="UniProtKB-KW"/>
</dbReference>
<sequence length="207" mass="22003">MASTTSDPVSADPADPGFYPPSQTALLLLDFHEMFLQHAGPSANSAAARAAEMRKWATSHGILVIHALINTSKQLFGTCKDANRYNTIVAAMVSSGTSDEPTSLTDGADAGELTFTRRPGHISALKSPGLLDFLQERGIASLILTGLSTSGCVLRTDVQATDAEFVVTVVRDGCADADEELHKILMEKVLTSRGYVTNAAGIQEMYE</sequence>
<evidence type="ECO:0000256" key="2">
    <source>
        <dbReference type="ARBA" id="ARBA00022801"/>
    </source>
</evidence>
<evidence type="ECO:0000313" key="5">
    <source>
        <dbReference type="Proteomes" id="UP000310687"/>
    </source>
</evidence>
<dbReference type="InterPro" id="IPR036380">
    <property type="entry name" value="Isochorismatase-like_sf"/>
</dbReference>
<organism evidence="4 5">
    <name type="scientific">Aureobasidium pullulans</name>
    <name type="common">Black yeast</name>
    <name type="synonym">Pullularia pullulans</name>
    <dbReference type="NCBI Taxonomy" id="5580"/>
    <lineage>
        <taxon>Eukaryota</taxon>
        <taxon>Fungi</taxon>
        <taxon>Dikarya</taxon>
        <taxon>Ascomycota</taxon>
        <taxon>Pezizomycotina</taxon>
        <taxon>Dothideomycetes</taxon>
        <taxon>Dothideomycetidae</taxon>
        <taxon>Dothideales</taxon>
        <taxon>Saccotheciaceae</taxon>
        <taxon>Aureobasidium</taxon>
    </lineage>
</organism>
<gene>
    <name evidence="4" type="ORF">D6D22_06596</name>
</gene>
<dbReference type="InterPro" id="IPR000868">
    <property type="entry name" value="Isochorismatase-like_dom"/>
</dbReference>
<evidence type="ECO:0000256" key="1">
    <source>
        <dbReference type="ARBA" id="ARBA00006336"/>
    </source>
</evidence>
<dbReference type="Proteomes" id="UP000310687">
    <property type="component" value="Unassembled WGS sequence"/>
</dbReference>
<protein>
    <submittedName>
        <fullName evidence="4">Isochorismatase hydrolase</fullName>
    </submittedName>
</protein>
<keyword evidence="2 4" id="KW-0378">Hydrolase</keyword>
<evidence type="ECO:0000313" key="4">
    <source>
        <dbReference type="EMBL" id="THW38751.1"/>
    </source>
</evidence>